<dbReference type="PRINTS" id="PR00739">
    <property type="entry name" value="GLHYDRLASE26"/>
</dbReference>
<feature type="non-terminal residue" evidence="5">
    <location>
        <position position="201"/>
    </location>
</feature>
<keyword evidence="3" id="KW-0326">Glycosidase</keyword>
<dbReference type="Pfam" id="PF02156">
    <property type="entry name" value="Glyco_hydro_26"/>
    <property type="match status" value="1"/>
</dbReference>
<dbReference type="GO" id="GO:0016985">
    <property type="term" value="F:mannan endo-1,4-beta-mannosidase activity"/>
    <property type="evidence" value="ECO:0007669"/>
    <property type="project" value="InterPro"/>
</dbReference>
<feature type="domain" description="GH26" evidence="4">
    <location>
        <begin position="1"/>
        <end position="201"/>
    </location>
</feature>
<gene>
    <name evidence="5" type="ORF">EVA_18102</name>
</gene>
<sequence>WKNGLEKYDFSGYNFYNDKTSFDIKEALKKGTWQNKFIMKDIEEVAGYLKLLQDAGIPVIWRPLHEAAGNYNLYGPDGSWFWWGRGGAEPCKQLWKLLYDQLVNVYGLNNLIWVWTVDVTPGCEELYDDWYPGDEYVDIVGVDIYEDNTNAKSRQFKALVNLTKGRKLVTISECGNIPSPDKCFDEGNAWSWFMTWCSTDK</sequence>
<dbReference type="EMBL" id="AMCI01006762">
    <property type="protein sequence ID" value="EJW93791.1"/>
    <property type="molecule type" value="Genomic_DNA"/>
</dbReference>
<dbReference type="SUPFAM" id="SSF51445">
    <property type="entry name" value="(Trans)glycosidases"/>
    <property type="match status" value="1"/>
</dbReference>
<dbReference type="Gene3D" id="3.20.20.80">
    <property type="entry name" value="Glycosidases"/>
    <property type="match status" value="1"/>
</dbReference>
<name>J9FFU3_9ZZZZ</name>
<evidence type="ECO:0000256" key="2">
    <source>
        <dbReference type="ARBA" id="ARBA00022801"/>
    </source>
</evidence>
<dbReference type="AlphaFoldDB" id="J9FFU3"/>
<protein>
    <submittedName>
        <fullName evidence="5">Glycosyl hydrolase family 26</fullName>
    </submittedName>
</protein>
<organism evidence="5">
    <name type="scientific">gut metagenome</name>
    <dbReference type="NCBI Taxonomy" id="749906"/>
    <lineage>
        <taxon>unclassified sequences</taxon>
        <taxon>metagenomes</taxon>
        <taxon>organismal metagenomes</taxon>
    </lineage>
</organism>
<comment type="similarity">
    <text evidence="1">Belongs to the glycosyl hydrolase 26 family.</text>
</comment>
<feature type="non-terminal residue" evidence="5">
    <location>
        <position position="1"/>
    </location>
</feature>
<evidence type="ECO:0000313" key="5">
    <source>
        <dbReference type="EMBL" id="EJW93791.1"/>
    </source>
</evidence>
<dbReference type="GO" id="GO:0006080">
    <property type="term" value="P:substituted mannan metabolic process"/>
    <property type="evidence" value="ECO:0007669"/>
    <property type="project" value="InterPro"/>
</dbReference>
<accession>J9FFU3</accession>
<keyword evidence="2 5" id="KW-0378">Hydrolase</keyword>
<proteinExistence type="inferred from homology"/>
<dbReference type="PANTHER" id="PTHR40079:SF4">
    <property type="entry name" value="GH26 DOMAIN-CONTAINING PROTEIN-RELATED"/>
    <property type="match status" value="1"/>
</dbReference>
<dbReference type="PROSITE" id="PS51764">
    <property type="entry name" value="GH26"/>
    <property type="match status" value="1"/>
</dbReference>
<dbReference type="InterPro" id="IPR022790">
    <property type="entry name" value="GH26_dom"/>
</dbReference>
<evidence type="ECO:0000256" key="1">
    <source>
        <dbReference type="ARBA" id="ARBA00007754"/>
    </source>
</evidence>
<dbReference type="PANTHER" id="PTHR40079">
    <property type="entry name" value="MANNAN ENDO-1,4-BETA-MANNOSIDASE E-RELATED"/>
    <property type="match status" value="1"/>
</dbReference>
<comment type="caution">
    <text evidence="5">The sequence shown here is derived from an EMBL/GenBank/DDBJ whole genome shotgun (WGS) entry which is preliminary data.</text>
</comment>
<dbReference type="InterPro" id="IPR017853">
    <property type="entry name" value="GH"/>
</dbReference>
<evidence type="ECO:0000259" key="4">
    <source>
        <dbReference type="PROSITE" id="PS51764"/>
    </source>
</evidence>
<dbReference type="InterPro" id="IPR000805">
    <property type="entry name" value="Glyco_hydro_26"/>
</dbReference>
<reference evidence="5" key="1">
    <citation type="journal article" date="2012" name="PLoS ONE">
        <title>Gene sets for utilization of primary and secondary nutrition supplies in the distal gut of endangered iberian lynx.</title>
        <authorList>
            <person name="Alcaide M."/>
            <person name="Messina E."/>
            <person name="Richter M."/>
            <person name="Bargiela R."/>
            <person name="Peplies J."/>
            <person name="Huws S.A."/>
            <person name="Newbold C.J."/>
            <person name="Golyshin P.N."/>
            <person name="Simon M.A."/>
            <person name="Lopez G."/>
            <person name="Yakimov M.M."/>
            <person name="Ferrer M."/>
        </authorList>
    </citation>
    <scope>NUCLEOTIDE SEQUENCE</scope>
</reference>
<evidence type="ECO:0000256" key="3">
    <source>
        <dbReference type="ARBA" id="ARBA00023295"/>
    </source>
</evidence>